<dbReference type="AlphaFoldDB" id="A0A652KEB6"/>
<dbReference type="GO" id="GO:0016740">
    <property type="term" value="F:transferase activity"/>
    <property type="evidence" value="ECO:0007669"/>
    <property type="project" value="UniProtKB-KW"/>
</dbReference>
<proteinExistence type="predicted"/>
<gene>
    <name evidence="1" type="ORF">EAO74_36845</name>
</gene>
<keyword evidence="1" id="KW-0808">Transferase</keyword>
<reference evidence="1" key="1">
    <citation type="submission" date="2018-10" db="EMBL/GenBank/DDBJ databases">
        <authorList>
            <person name="Hariharan J."/>
            <person name="Choudoir M.J."/>
            <person name="Diebold P."/>
            <person name="Panke-Buisse K."/>
            <person name="Campbell A.N."/>
            <person name="Buckley D.H."/>
        </authorList>
    </citation>
    <scope>NUCLEOTIDE SEQUENCE</scope>
    <source>
        <strain evidence="1">Gb1</strain>
    </source>
</reference>
<protein>
    <submittedName>
        <fullName evidence="1">CDP-glycerol:glycerophosphate glycerophosphotransferase</fullName>
    </submittedName>
</protein>
<dbReference type="EMBL" id="RDBM01000059">
    <property type="protein sequence ID" value="TXS22039.1"/>
    <property type="molecule type" value="Genomic_DNA"/>
</dbReference>
<organism evidence="1">
    <name type="scientific">Streptomyces sp. gb1(2016)</name>
    <dbReference type="NCBI Taxonomy" id="1828321"/>
    <lineage>
        <taxon>Bacteria</taxon>
        <taxon>Bacillati</taxon>
        <taxon>Actinomycetota</taxon>
        <taxon>Actinomycetes</taxon>
        <taxon>Kitasatosporales</taxon>
        <taxon>Streptomycetaceae</taxon>
        <taxon>Streptomyces</taxon>
    </lineage>
</organism>
<accession>A0A652KEB6</accession>
<feature type="non-terminal residue" evidence="1">
    <location>
        <position position="216"/>
    </location>
</feature>
<sequence>PRAETAPDGGLRIGGTGAGALLELRHSTLGETVAVPLPVPVAGQGPSPPSEGRFTAVLAPPPREGDWEVFLDDRPVRVGAALAALLPVHAPGTRFHLDRRHGDRLTVHCAPALDDAERSAYHQRLLRTAHHPAQKRLPLRDAVLYAGDAGGTAAGSLRAVHAELVRRSTDAEHLWVTDGTPGAATRVPATAVPVVAYSSAWYEALARARRIVAAGQ</sequence>
<name>A0A652KEB6_9ACTN</name>
<evidence type="ECO:0000313" key="1">
    <source>
        <dbReference type="EMBL" id="TXS22039.1"/>
    </source>
</evidence>
<feature type="non-terminal residue" evidence="1">
    <location>
        <position position="1"/>
    </location>
</feature>
<comment type="caution">
    <text evidence="1">The sequence shown here is derived from an EMBL/GenBank/DDBJ whole genome shotgun (WGS) entry which is preliminary data.</text>
</comment>